<dbReference type="Proteomes" id="UP000224634">
    <property type="component" value="Unassembled WGS sequence"/>
</dbReference>
<sequence>MLEIAKYVEYSTVGWQIALFALNVDHSSMAREAFLPSLASANSDWRSSCYSMGVSGVFELHGSIVGSCGDVEIQMDTSKLLAAVGRTVAHASLIGALMGHDDLAAGREISDLTNEEVDFAVFFLKMDDVQFQTRLVTGLANCPNISMHHQALILPLKDLALKTDESTQLVEIGSKHYDLETQILKTISVIISRRTTISNPGIIYGPALTALRAIMCSDKELSRVNPDFWMHKLSDDEKTALALATWHFGTLENPDLSDPGFQELVNFMSQHSLNICEDIWEGPGHKRSWTEIQTLADFRSTIDNVKEKLKTAHTGEGMDKML</sequence>
<evidence type="ECO:0000313" key="2">
    <source>
        <dbReference type="Proteomes" id="UP000224634"/>
    </source>
</evidence>
<evidence type="ECO:0000313" key="1">
    <source>
        <dbReference type="EMBL" id="PGG95415.1"/>
    </source>
</evidence>
<organism evidence="1 2">
    <name type="scientific">Polytolypa hystricis (strain UAMH7299)</name>
    <dbReference type="NCBI Taxonomy" id="1447883"/>
    <lineage>
        <taxon>Eukaryota</taxon>
        <taxon>Fungi</taxon>
        <taxon>Dikarya</taxon>
        <taxon>Ascomycota</taxon>
        <taxon>Pezizomycotina</taxon>
        <taxon>Eurotiomycetes</taxon>
        <taxon>Eurotiomycetidae</taxon>
        <taxon>Onygenales</taxon>
        <taxon>Onygenales incertae sedis</taxon>
        <taxon>Polytolypa</taxon>
    </lineage>
</organism>
<dbReference type="EMBL" id="PDNA01000443">
    <property type="protein sequence ID" value="PGG95415.1"/>
    <property type="molecule type" value="Genomic_DNA"/>
</dbReference>
<protein>
    <submittedName>
        <fullName evidence="1">Uncharacterized protein</fullName>
    </submittedName>
</protein>
<reference evidence="1 2" key="1">
    <citation type="submission" date="2017-10" db="EMBL/GenBank/DDBJ databases">
        <title>Comparative genomics in systemic dimorphic fungi from Ajellomycetaceae.</title>
        <authorList>
            <person name="Munoz J.F."/>
            <person name="Mcewen J.G."/>
            <person name="Clay O.K."/>
            <person name="Cuomo C.A."/>
        </authorList>
    </citation>
    <scope>NUCLEOTIDE SEQUENCE [LARGE SCALE GENOMIC DNA]</scope>
    <source>
        <strain evidence="1 2">UAMH7299</strain>
    </source>
</reference>
<proteinExistence type="predicted"/>
<comment type="caution">
    <text evidence="1">The sequence shown here is derived from an EMBL/GenBank/DDBJ whole genome shotgun (WGS) entry which is preliminary data.</text>
</comment>
<gene>
    <name evidence="1" type="ORF">AJ80_09965</name>
</gene>
<keyword evidence="2" id="KW-1185">Reference proteome</keyword>
<name>A0A2B7WFF0_POLH7</name>
<dbReference type="AlphaFoldDB" id="A0A2B7WFF0"/>
<accession>A0A2B7WFF0</accession>